<dbReference type="Proteomes" id="UP000180057">
    <property type="component" value="Unassembled WGS sequence"/>
</dbReference>
<reference evidence="1 2" key="1">
    <citation type="submission" date="2016-10" db="EMBL/GenBank/DDBJ databases">
        <title>Draft genome sequences of four alkaliphilic bacteria belonging to the Anaerobacillus genus.</title>
        <authorList>
            <person name="Bassil N.M."/>
            <person name="Lloyd J.R."/>
        </authorList>
    </citation>
    <scope>NUCLEOTIDE SEQUENCE [LARGE SCALE GENOMIC DNA]</scope>
    <source>
        <strain evidence="1 2">DSM 22531</strain>
    </source>
</reference>
<sequence length="72" mass="8643">MDFGFLFRLWYVTFGACFGIDCEMQQAEVFCARLRLISERISFCLRVAHFAQVYAGRKMLLKIRKDYYSKRK</sequence>
<proteinExistence type="predicted"/>
<evidence type="ECO:0000313" key="2">
    <source>
        <dbReference type="Proteomes" id="UP000180057"/>
    </source>
</evidence>
<gene>
    <name evidence="1" type="ORF">BKP45_08005</name>
</gene>
<dbReference type="STRING" id="472963.BKP45_08005"/>
<name>A0A1S2M7X3_9BACI</name>
<evidence type="ECO:0000313" key="1">
    <source>
        <dbReference type="EMBL" id="OIJ20734.1"/>
    </source>
</evidence>
<keyword evidence="2" id="KW-1185">Reference proteome</keyword>
<accession>A0A1S2M7X3</accession>
<comment type="caution">
    <text evidence="1">The sequence shown here is derived from an EMBL/GenBank/DDBJ whole genome shotgun (WGS) entry which is preliminary data.</text>
</comment>
<protein>
    <submittedName>
        <fullName evidence="1">Uncharacterized protein</fullName>
    </submittedName>
</protein>
<dbReference type="EMBL" id="MLQS01000007">
    <property type="protein sequence ID" value="OIJ20734.1"/>
    <property type="molecule type" value="Genomic_DNA"/>
</dbReference>
<organism evidence="1 2">
    <name type="scientific">Anaerobacillus alkalidiazotrophicus</name>
    <dbReference type="NCBI Taxonomy" id="472963"/>
    <lineage>
        <taxon>Bacteria</taxon>
        <taxon>Bacillati</taxon>
        <taxon>Bacillota</taxon>
        <taxon>Bacilli</taxon>
        <taxon>Bacillales</taxon>
        <taxon>Bacillaceae</taxon>
        <taxon>Anaerobacillus</taxon>
    </lineage>
</organism>
<dbReference type="AlphaFoldDB" id="A0A1S2M7X3"/>